<keyword evidence="2" id="KW-1185">Reference proteome</keyword>
<comment type="caution">
    <text evidence="1">The sequence shown here is derived from an EMBL/GenBank/DDBJ whole genome shotgun (WGS) entry which is preliminary data.</text>
</comment>
<name>A0ACB0ZXJ2_MELEN</name>
<sequence length="1103" mass="126231">MEDISKLELAAHLIMAPPSQVSFQDRKDAEAFFMRLREGALSVDSCRQILETTQNHFLMFELARSLVARMLKEWAKFNQEDIRNIALYLLNFPVVHQDLPNFVSTEMFHSAAMIIKRNSLVAHENTFADLLSILETFFNNENQKLQSFGLQIIELVATEFSTIWRSSNISITWDFHLNAKKQFEDVLLKQLMQLSLRTLSNLLSTSPDLNSIIEQQICDKFLRVASLIFCWNFSPKYLYLHFKVIISALRSNTFRPPESWHELFKDTSIITFFMQMHSRIRFNERLCENSMVCLTQLASLIGDALGPSGPIAVVMPLVGNLGERRLATVMGGIDEPVSSRKPILHDLYVQTFVSQMIDLFSDMVLDHEMVSLSLVIYKLFTCHPILIFERFPDELLHRFVDFVAKNILKLTQPTIFLAMVFHFIFNYFYFFLIQKNDQTYSSALGNLFQVWRPLLRSAHIFKENIAVLIESHNVAIIETFIKSVLSPPFGNREKPTSGEIYDENEDEEDDRIVFMDILCDIGFFCLYSIDYFVDFVTRFPIKGHFIRHNSYSYIGNIPEELALKCLKGYQSGEFTKFDDFSPLFQNCIDNPPFNPANYPGRLDPVTLISTQILSWFSLEHQMLIKLDPNASLLSPTLCQTSLWQFSLLMIVLTPPSSSLEEDSSFAKESEEDNWGEDQSRISVKYLPSIPPKSALSAQIIQMSLEKMFTILTKMPGEKRLCSDVIKLLISLAEYRPLELAENENLYSLFSGIDFSNLPARRQFVKAIVLMGGMLELPILRQRIHETILEPLIQRFLALCEARDSVVNSRLTDLFECFTGIADAGQADTARTLFKFLQPVYERCIPLIRNCSQSQPLIVSILAFLKSNTDVLFFYVESKEDIQSYHNLLIGVINAYKDTQLQRFASFENATDDEQQTQDLTTFIEILCLAITKTYLPLDLSEASAIDSAKVSLHGKPIFYNQLLISQGLEILLPMMSEDLLKIPLLCTSFFRLLIFISDIAPEAIVQVSEQMLNGFLGCVQSALDNTFGIERVRSALEIVNNFATHCLLQIQKGQQVSPLLAENILKFIPKIFELAMQFSCELEIFNEATSTLFTLIGLNQVIF</sequence>
<dbReference type="Proteomes" id="UP001497535">
    <property type="component" value="Unassembled WGS sequence"/>
</dbReference>
<protein>
    <submittedName>
        <fullName evidence="1">Uncharacterized protein</fullName>
    </submittedName>
</protein>
<accession>A0ACB0ZXJ2</accession>
<dbReference type="EMBL" id="CAVMJV010000051">
    <property type="protein sequence ID" value="CAK5083606.1"/>
    <property type="molecule type" value="Genomic_DNA"/>
</dbReference>
<gene>
    <name evidence="1" type="ORF">MENTE1834_LOCUS30952</name>
</gene>
<reference evidence="1" key="1">
    <citation type="submission" date="2023-11" db="EMBL/GenBank/DDBJ databases">
        <authorList>
            <person name="Poullet M."/>
        </authorList>
    </citation>
    <scope>NUCLEOTIDE SEQUENCE</scope>
    <source>
        <strain evidence="1">E1834</strain>
    </source>
</reference>
<evidence type="ECO:0000313" key="2">
    <source>
        <dbReference type="Proteomes" id="UP001497535"/>
    </source>
</evidence>
<organism evidence="1 2">
    <name type="scientific">Meloidogyne enterolobii</name>
    <name type="common">Root-knot nematode worm</name>
    <name type="synonym">Meloidogyne mayaguensis</name>
    <dbReference type="NCBI Taxonomy" id="390850"/>
    <lineage>
        <taxon>Eukaryota</taxon>
        <taxon>Metazoa</taxon>
        <taxon>Ecdysozoa</taxon>
        <taxon>Nematoda</taxon>
        <taxon>Chromadorea</taxon>
        <taxon>Rhabditida</taxon>
        <taxon>Tylenchina</taxon>
        <taxon>Tylenchomorpha</taxon>
        <taxon>Tylenchoidea</taxon>
        <taxon>Meloidogynidae</taxon>
        <taxon>Meloidogyninae</taxon>
        <taxon>Meloidogyne</taxon>
    </lineage>
</organism>
<evidence type="ECO:0000313" key="1">
    <source>
        <dbReference type="EMBL" id="CAK5083606.1"/>
    </source>
</evidence>
<proteinExistence type="predicted"/>